<evidence type="ECO:0000313" key="1">
    <source>
        <dbReference type="EMBL" id="MPN06445.1"/>
    </source>
</evidence>
<organism evidence="1">
    <name type="scientific">bioreactor metagenome</name>
    <dbReference type="NCBI Taxonomy" id="1076179"/>
    <lineage>
        <taxon>unclassified sequences</taxon>
        <taxon>metagenomes</taxon>
        <taxon>ecological metagenomes</taxon>
    </lineage>
</organism>
<dbReference type="AlphaFoldDB" id="A0A645EWP3"/>
<protein>
    <submittedName>
        <fullName evidence="1">Uncharacterized protein</fullName>
    </submittedName>
</protein>
<proteinExistence type="predicted"/>
<gene>
    <name evidence="1" type="ORF">SDC9_153701</name>
</gene>
<name>A0A645EWP3_9ZZZZ</name>
<dbReference type="PANTHER" id="PTHR43481">
    <property type="entry name" value="FRUCTOSE-1-PHOSPHATE PHOSPHATASE"/>
    <property type="match status" value="1"/>
</dbReference>
<dbReference type="Pfam" id="PF00702">
    <property type="entry name" value="Hydrolase"/>
    <property type="match status" value="1"/>
</dbReference>
<dbReference type="GO" id="GO:0050308">
    <property type="term" value="F:sugar-phosphatase activity"/>
    <property type="evidence" value="ECO:0007669"/>
    <property type="project" value="TreeGrafter"/>
</dbReference>
<dbReference type="NCBIfam" id="TIGR01509">
    <property type="entry name" value="HAD-SF-IA-v3"/>
    <property type="match status" value="1"/>
</dbReference>
<dbReference type="SUPFAM" id="SSF56784">
    <property type="entry name" value="HAD-like"/>
    <property type="match status" value="1"/>
</dbReference>
<dbReference type="EMBL" id="VSSQ01052346">
    <property type="protein sequence ID" value="MPN06445.1"/>
    <property type="molecule type" value="Genomic_DNA"/>
</dbReference>
<dbReference type="InterPro" id="IPR006439">
    <property type="entry name" value="HAD-SF_hydro_IA"/>
</dbReference>
<sequence>MLGAAGLADRFPVVVDGLVAAELELAGKPAPDTYRYAARLLGVPERRAVVVEDAVSGVAAGRAGGFALVVGVDRGVGEPALREAGADIVVTDLADLIPTA</sequence>
<dbReference type="InterPro" id="IPR036412">
    <property type="entry name" value="HAD-like_sf"/>
</dbReference>
<dbReference type="InterPro" id="IPR023214">
    <property type="entry name" value="HAD_sf"/>
</dbReference>
<reference evidence="1" key="1">
    <citation type="submission" date="2019-08" db="EMBL/GenBank/DDBJ databases">
        <authorList>
            <person name="Kucharzyk K."/>
            <person name="Murdoch R.W."/>
            <person name="Higgins S."/>
            <person name="Loffler F."/>
        </authorList>
    </citation>
    <scope>NUCLEOTIDE SEQUENCE</scope>
</reference>
<dbReference type="Gene3D" id="3.40.50.1000">
    <property type="entry name" value="HAD superfamily/HAD-like"/>
    <property type="match status" value="1"/>
</dbReference>
<comment type="caution">
    <text evidence="1">The sequence shown here is derived from an EMBL/GenBank/DDBJ whole genome shotgun (WGS) entry which is preliminary data.</text>
</comment>
<accession>A0A645EWP3</accession>
<dbReference type="PANTHER" id="PTHR43481:SF4">
    <property type="entry name" value="GLYCEROL-1-PHOSPHATE PHOSPHOHYDROLASE 1-RELATED"/>
    <property type="match status" value="1"/>
</dbReference>
<dbReference type="InterPro" id="IPR051806">
    <property type="entry name" value="HAD-like_SPP"/>
</dbReference>